<dbReference type="RefSeq" id="WP_179635001.1">
    <property type="nucleotide sequence ID" value="NZ_CAXYYM010000010.1"/>
</dbReference>
<dbReference type="PANTHER" id="PTHR12151:SF25">
    <property type="entry name" value="LINALOOL DEHYDRATASE_ISOMERASE DOMAIN-CONTAINING PROTEIN"/>
    <property type="match status" value="1"/>
</dbReference>
<feature type="disulfide bond" description="Redox-active" evidence="4">
    <location>
        <begin position="103"/>
        <end position="107"/>
    </location>
</feature>
<feature type="signal peptide" evidence="5">
    <location>
        <begin position="1"/>
        <end position="31"/>
    </location>
</feature>
<evidence type="ECO:0000256" key="1">
    <source>
        <dbReference type="ARBA" id="ARBA00010996"/>
    </source>
</evidence>
<dbReference type="Pfam" id="PF02630">
    <property type="entry name" value="SCO1-SenC"/>
    <property type="match status" value="1"/>
</dbReference>
<dbReference type="InterPro" id="IPR013766">
    <property type="entry name" value="Thioredoxin_domain"/>
</dbReference>
<accession>A0A7Y9U6S6</accession>
<dbReference type="SUPFAM" id="SSF52833">
    <property type="entry name" value="Thioredoxin-like"/>
    <property type="match status" value="1"/>
</dbReference>
<name>A0A7Y9U6S6_9BURK</name>
<proteinExistence type="inferred from homology"/>
<evidence type="ECO:0000256" key="2">
    <source>
        <dbReference type="ARBA" id="ARBA00023008"/>
    </source>
</evidence>
<dbReference type="CDD" id="cd02968">
    <property type="entry name" value="SCO"/>
    <property type="match status" value="1"/>
</dbReference>
<dbReference type="InterPro" id="IPR003782">
    <property type="entry name" value="SCO1/SenC"/>
</dbReference>
<sequence>MAARRCGRIASRAARWVVPSLLAAGLSAAQAQPRPPSAPVQTPLEDLCLTPPVTTASSAGASLPVTVRLPAVRLRSHSGPSVEFATSLDAQRPVLLNFIFTSCTTVCPPMSQIFAALQDRLGTRREQVQMVSVSIDPEHDSPARLRDYAARFSAGAQWRFHTGSTDAIDAVQRAFNVYRPDKMGHTPVTFVRPKGSAPGQWRRLDGYATPDELLRVAFATAP</sequence>
<reference evidence="7 8" key="1">
    <citation type="submission" date="2020-07" db="EMBL/GenBank/DDBJ databases">
        <title>Genomic Encyclopedia of Archaeal and Bacterial Type Strains, Phase II (KMG-II): from individual species to whole genera.</title>
        <authorList>
            <person name="Goeker M."/>
        </authorList>
    </citation>
    <scope>NUCLEOTIDE SEQUENCE [LARGE SCALE GENOMIC DNA]</scope>
    <source>
        <strain evidence="7 8">DSM 21226</strain>
    </source>
</reference>
<keyword evidence="4" id="KW-1015">Disulfide bond</keyword>
<comment type="caution">
    <text evidence="7">The sequence shown here is derived from an EMBL/GenBank/DDBJ whole genome shotgun (WGS) entry which is preliminary data.</text>
</comment>
<feature type="binding site" evidence="3">
    <location>
        <position position="103"/>
    </location>
    <ligand>
        <name>Cu cation</name>
        <dbReference type="ChEBI" id="CHEBI:23378"/>
    </ligand>
</feature>
<dbReference type="Proteomes" id="UP000518288">
    <property type="component" value="Unassembled WGS sequence"/>
</dbReference>
<keyword evidence="3" id="KW-0479">Metal-binding</keyword>
<dbReference type="PANTHER" id="PTHR12151">
    <property type="entry name" value="ELECTRON TRANSPORT PROTIN SCO1/SENC FAMILY MEMBER"/>
    <property type="match status" value="1"/>
</dbReference>
<feature type="binding site" evidence="3">
    <location>
        <position position="107"/>
    </location>
    <ligand>
        <name>Cu cation</name>
        <dbReference type="ChEBI" id="CHEBI:23378"/>
    </ligand>
</feature>
<keyword evidence="2 3" id="KW-0186">Copper</keyword>
<dbReference type="EMBL" id="JACCFH010000001">
    <property type="protein sequence ID" value="NYG34348.1"/>
    <property type="molecule type" value="Genomic_DNA"/>
</dbReference>
<gene>
    <name evidence="7" type="ORF">BDD16_003334</name>
</gene>
<protein>
    <submittedName>
        <fullName evidence="7">Cytochrome oxidase Cu insertion factor (SCO1/SenC/PrrC family)</fullName>
    </submittedName>
</protein>
<keyword evidence="8" id="KW-1185">Reference proteome</keyword>
<evidence type="ECO:0000256" key="4">
    <source>
        <dbReference type="PIRSR" id="PIRSR603782-2"/>
    </source>
</evidence>
<comment type="similarity">
    <text evidence="1">Belongs to the SCO1/2 family.</text>
</comment>
<organism evidence="7 8">
    <name type="scientific">Sphaerotilus montanus</name>
    <dbReference type="NCBI Taxonomy" id="522889"/>
    <lineage>
        <taxon>Bacteria</taxon>
        <taxon>Pseudomonadati</taxon>
        <taxon>Pseudomonadota</taxon>
        <taxon>Betaproteobacteria</taxon>
        <taxon>Burkholderiales</taxon>
        <taxon>Sphaerotilaceae</taxon>
        <taxon>Sphaerotilus</taxon>
    </lineage>
</organism>
<feature type="chain" id="PRO_5030664334" evidence="5">
    <location>
        <begin position="32"/>
        <end position="222"/>
    </location>
</feature>
<evidence type="ECO:0000313" key="7">
    <source>
        <dbReference type="EMBL" id="NYG34348.1"/>
    </source>
</evidence>
<dbReference type="PROSITE" id="PS51352">
    <property type="entry name" value="THIOREDOXIN_2"/>
    <property type="match status" value="1"/>
</dbReference>
<evidence type="ECO:0000256" key="3">
    <source>
        <dbReference type="PIRSR" id="PIRSR603782-1"/>
    </source>
</evidence>
<keyword evidence="5" id="KW-0732">Signal</keyword>
<dbReference type="GO" id="GO:0046872">
    <property type="term" value="F:metal ion binding"/>
    <property type="evidence" value="ECO:0007669"/>
    <property type="project" value="UniProtKB-KW"/>
</dbReference>
<dbReference type="InterPro" id="IPR036249">
    <property type="entry name" value="Thioredoxin-like_sf"/>
</dbReference>
<evidence type="ECO:0000256" key="5">
    <source>
        <dbReference type="SAM" id="SignalP"/>
    </source>
</evidence>
<evidence type="ECO:0000313" key="8">
    <source>
        <dbReference type="Proteomes" id="UP000518288"/>
    </source>
</evidence>
<feature type="domain" description="Thioredoxin" evidence="6">
    <location>
        <begin position="63"/>
        <end position="222"/>
    </location>
</feature>
<dbReference type="AlphaFoldDB" id="A0A7Y9U6S6"/>
<dbReference type="Gene3D" id="3.40.30.10">
    <property type="entry name" value="Glutaredoxin"/>
    <property type="match status" value="1"/>
</dbReference>
<evidence type="ECO:0000259" key="6">
    <source>
        <dbReference type="PROSITE" id="PS51352"/>
    </source>
</evidence>